<evidence type="ECO:0000256" key="3">
    <source>
        <dbReference type="ARBA" id="ARBA00022692"/>
    </source>
</evidence>
<gene>
    <name evidence="9" type="ORF">BaRGS_00030153</name>
</gene>
<evidence type="ECO:0000259" key="8">
    <source>
        <dbReference type="SMART" id="SM00014"/>
    </source>
</evidence>
<comment type="caution">
    <text evidence="9">The sequence shown here is derived from an EMBL/GenBank/DDBJ whole genome shotgun (WGS) entry which is preliminary data.</text>
</comment>
<feature type="domain" description="Phosphatidic acid phosphatase type 2/haloperoxidase" evidence="8">
    <location>
        <begin position="97"/>
        <end position="244"/>
    </location>
</feature>
<dbReference type="Proteomes" id="UP001519460">
    <property type="component" value="Unassembled WGS sequence"/>
</dbReference>
<sequence>MASPTAKRWLRVAGEVSLVLIFLTASLLQRHLGTPVYRGFFQSDESLMHPYRDSTAAVTEAIWLRLSLSRIKAVIQSVGERKEAVVRIWLWRMYSIYLVFFFGYWVNNLMTNILKYRLGRLRPHFMEVCQPDYKLLGSAPSSSCFGPYIEQDICTGDRDYIFEARLSFPSGHTSIAMYCAVFFVLYLEERMPWQGLTMLRPSLQVAALCLAFYVGCTRVSDYKHHWSDVLGGGILGTVIAICMPFSWVLHTHHPFSGVLRRSSSREPVERSSSSKPVGRSPREPVGRSPSRKPVRRSSSVISHKKKAFPRHHKTTNGLEISLLELLNPGQCFENPAAVESCYTQTTESLDPSESTAL</sequence>
<dbReference type="CDD" id="cd03384">
    <property type="entry name" value="PAP2_wunen"/>
    <property type="match status" value="1"/>
</dbReference>
<evidence type="ECO:0000256" key="7">
    <source>
        <dbReference type="SAM" id="Phobius"/>
    </source>
</evidence>
<comment type="similarity">
    <text evidence="2">Belongs to the PA-phosphatase related phosphoesterase family.</text>
</comment>
<evidence type="ECO:0000256" key="1">
    <source>
        <dbReference type="ARBA" id="ARBA00004141"/>
    </source>
</evidence>
<dbReference type="InterPro" id="IPR043216">
    <property type="entry name" value="PAP-like"/>
</dbReference>
<dbReference type="Gene3D" id="1.20.144.10">
    <property type="entry name" value="Phosphatidic acid phosphatase type 2/haloperoxidase"/>
    <property type="match status" value="1"/>
</dbReference>
<reference evidence="9 10" key="1">
    <citation type="journal article" date="2023" name="Sci. Data">
        <title>Genome assembly of the Korean intertidal mud-creeper Batillaria attramentaria.</title>
        <authorList>
            <person name="Patra A.K."/>
            <person name="Ho P.T."/>
            <person name="Jun S."/>
            <person name="Lee S.J."/>
            <person name="Kim Y."/>
            <person name="Won Y.J."/>
        </authorList>
    </citation>
    <scope>NUCLEOTIDE SEQUENCE [LARGE SCALE GENOMIC DNA]</scope>
    <source>
        <strain evidence="9">Wonlab-2016</strain>
    </source>
</reference>
<dbReference type="PANTHER" id="PTHR10165:SF103">
    <property type="entry name" value="PHOSPHOLIPID PHOSPHATASE HOMOLOG 1.2 HOMOLOG"/>
    <property type="match status" value="1"/>
</dbReference>
<name>A0ABD0JUY5_9CAEN</name>
<feature type="transmembrane region" description="Helical" evidence="7">
    <location>
        <begin position="229"/>
        <end position="249"/>
    </location>
</feature>
<feature type="transmembrane region" description="Helical" evidence="7">
    <location>
        <begin position="199"/>
        <end position="217"/>
    </location>
</feature>
<dbReference type="SUPFAM" id="SSF48317">
    <property type="entry name" value="Acid phosphatase/Vanadium-dependent haloperoxidase"/>
    <property type="match status" value="1"/>
</dbReference>
<evidence type="ECO:0000256" key="4">
    <source>
        <dbReference type="ARBA" id="ARBA00022989"/>
    </source>
</evidence>
<dbReference type="SMART" id="SM00014">
    <property type="entry name" value="acidPPc"/>
    <property type="match status" value="1"/>
</dbReference>
<dbReference type="InterPro" id="IPR036938">
    <property type="entry name" value="PAP2/HPO_sf"/>
</dbReference>
<dbReference type="Pfam" id="PF01569">
    <property type="entry name" value="PAP2"/>
    <property type="match status" value="1"/>
</dbReference>
<dbReference type="GO" id="GO:0016020">
    <property type="term" value="C:membrane"/>
    <property type="evidence" value="ECO:0007669"/>
    <property type="project" value="UniProtKB-SubCell"/>
</dbReference>
<keyword evidence="10" id="KW-1185">Reference proteome</keyword>
<feature type="transmembrane region" description="Helical" evidence="7">
    <location>
        <begin position="12"/>
        <end position="32"/>
    </location>
</feature>
<organism evidence="9 10">
    <name type="scientific">Batillaria attramentaria</name>
    <dbReference type="NCBI Taxonomy" id="370345"/>
    <lineage>
        <taxon>Eukaryota</taxon>
        <taxon>Metazoa</taxon>
        <taxon>Spiralia</taxon>
        <taxon>Lophotrochozoa</taxon>
        <taxon>Mollusca</taxon>
        <taxon>Gastropoda</taxon>
        <taxon>Caenogastropoda</taxon>
        <taxon>Sorbeoconcha</taxon>
        <taxon>Cerithioidea</taxon>
        <taxon>Batillariidae</taxon>
        <taxon>Batillaria</taxon>
    </lineage>
</organism>
<evidence type="ECO:0000256" key="5">
    <source>
        <dbReference type="ARBA" id="ARBA00023136"/>
    </source>
</evidence>
<dbReference type="EMBL" id="JACVVK020000321">
    <property type="protein sequence ID" value="KAK7478621.1"/>
    <property type="molecule type" value="Genomic_DNA"/>
</dbReference>
<feature type="transmembrane region" description="Helical" evidence="7">
    <location>
        <begin position="94"/>
        <end position="114"/>
    </location>
</feature>
<evidence type="ECO:0000313" key="9">
    <source>
        <dbReference type="EMBL" id="KAK7478621.1"/>
    </source>
</evidence>
<dbReference type="PANTHER" id="PTHR10165">
    <property type="entry name" value="LIPID PHOSPHATE PHOSPHATASE"/>
    <property type="match status" value="1"/>
</dbReference>
<comment type="subcellular location">
    <subcellularLocation>
        <location evidence="1">Membrane</location>
        <topology evidence="1">Multi-pass membrane protein</topology>
    </subcellularLocation>
</comment>
<dbReference type="InterPro" id="IPR000326">
    <property type="entry name" value="PAP2/HPO"/>
</dbReference>
<evidence type="ECO:0000256" key="6">
    <source>
        <dbReference type="SAM" id="MobiDB-lite"/>
    </source>
</evidence>
<dbReference type="AlphaFoldDB" id="A0ABD0JUY5"/>
<proteinExistence type="inferred from homology"/>
<accession>A0ABD0JUY5</accession>
<keyword evidence="3 7" id="KW-0812">Transmembrane</keyword>
<keyword evidence="5 7" id="KW-0472">Membrane</keyword>
<evidence type="ECO:0000313" key="10">
    <source>
        <dbReference type="Proteomes" id="UP001519460"/>
    </source>
</evidence>
<keyword evidence="4 7" id="KW-1133">Transmembrane helix</keyword>
<protein>
    <recommendedName>
        <fullName evidence="8">Phosphatidic acid phosphatase type 2/haloperoxidase domain-containing protein</fullName>
    </recommendedName>
</protein>
<feature type="transmembrane region" description="Helical" evidence="7">
    <location>
        <begin position="166"/>
        <end position="187"/>
    </location>
</feature>
<feature type="region of interest" description="Disordered" evidence="6">
    <location>
        <begin position="260"/>
        <end position="310"/>
    </location>
</feature>
<evidence type="ECO:0000256" key="2">
    <source>
        <dbReference type="ARBA" id="ARBA00008816"/>
    </source>
</evidence>